<comment type="caution">
    <text evidence="7">The sequence shown here is derived from an EMBL/GenBank/DDBJ whole genome shotgun (WGS) entry which is preliminary data.</text>
</comment>
<keyword evidence="3" id="KW-0378">Hydrolase</keyword>
<protein>
    <submittedName>
        <fullName evidence="7">Beta-glucosidase</fullName>
    </submittedName>
</protein>
<dbReference type="AlphaFoldDB" id="A0AAW2YGX0"/>
<dbReference type="Gene3D" id="2.60.40.10">
    <property type="entry name" value="Immunoglobulins"/>
    <property type="match status" value="1"/>
</dbReference>
<dbReference type="Proteomes" id="UP001431209">
    <property type="component" value="Unassembled WGS sequence"/>
</dbReference>
<dbReference type="GO" id="GO:0045493">
    <property type="term" value="P:xylan catabolic process"/>
    <property type="evidence" value="ECO:0007669"/>
    <property type="project" value="InterPro"/>
</dbReference>
<dbReference type="GO" id="GO:0046556">
    <property type="term" value="F:alpha-L-arabinofuranosidase activity"/>
    <property type="evidence" value="ECO:0007669"/>
    <property type="project" value="TreeGrafter"/>
</dbReference>
<dbReference type="SMART" id="SM01217">
    <property type="entry name" value="Fn3_like"/>
    <property type="match status" value="1"/>
</dbReference>
<organism evidence="7 8">
    <name type="scientific">Acrasis kona</name>
    <dbReference type="NCBI Taxonomy" id="1008807"/>
    <lineage>
        <taxon>Eukaryota</taxon>
        <taxon>Discoba</taxon>
        <taxon>Heterolobosea</taxon>
        <taxon>Tetramitia</taxon>
        <taxon>Eutetramitia</taxon>
        <taxon>Acrasidae</taxon>
        <taxon>Acrasis</taxon>
    </lineage>
</organism>
<sequence>MIKSAFLVVLYAVFVASQSRCPKDYYYCEKEDVCTPIAGKCFSFWDPRKNFSDRIANLLSLLTLEEKQSWMGFIIPGIERLGVNATHHSTECLHGYVNVPEAISDGKGYATIFPLPIGLAASFNTISALRMGEVVSLEGRALNNFYRGTKWEAVNHSGVTCWSPNVNIARDPRWGRNMETYGEDPYLSARFAVQYIRGLQGPGVPSLFGDSKYFVVTSTVKHFDAYSLENYKDVDRFNFNAIVADEDLILTYLPAFKAAVTEAHAQGIMCSYNAINGVPSCANKKLLVDILRNEWGFKGVVTGDCSAVENIYNHHKFAKSPTEGVAKALINGTSQDCGDGYKRYIIDAIEKKLISESLLDHHLSEILKMRFSVGEFDGPTVNPLKTIPLSFTNRKEHRDLALKIAQESMVLLKNQNKVLPLQKNKINKLGVVGPAAFDEKCLIGIYYGFNDHMVTPLVAAKELTELQVQSAIGCSDGIKCEKDDGFAEAVRVAQSSDVVLIYVGLNEDIEREAHDRTDIYLPNKQEELIKSVVLAAGNKPTVLILMNGGPVTLSDWTLNHVSAIIEAFYPGEEGGHAIQDVIFGDYNPAGRLPYSIYKSLDQLPDYTDMDMKKGRTYRYSPQVPAFTFGDGLSYSRFKYHALLYKNTTNVCDDVRFYVKVTNIGELDGDDVVQLYIERGKRSTSTPKITLASFKRTHLKVGETDYVELVVRPQEVSDVDSGKQYAEPGTWTVHIGGSQPNSLLNENTTISATWTVTGPRTLLSECNK</sequence>
<dbReference type="SUPFAM" id="SSF52279">
    <property type="entry name" value="Beta-D-glucan exohydrolase, C-terminal domain"/>
    <property type="match status" value="1"/>
</dbReference>
<comment type="similarity">
    <text evidence="1">Belongs to the glycosyl hydrolase 3 family.</text>
</comment>
<feature type="chain" id="PRO_5043935178" evidence="5">
    <location>
        <begin position="18"/>
        <end position="767"/>
    </location>
</feature>
<name>A0AAW2YGX0_9EUKA</name>
<dbReference type="InterPro" id="IPR036962">
    <property type="entry name" value="Glyco_hydro_3_N_sf"/>
</dbReference>
<dbReference type="GO" id="GO:0009044">
    <property type="term" value="F:xylan 1,4-beta-xylosidase activity"/>
    <property type="evidence" value="ECO:0007669"/>
    <property type="project" value="InterPro"/>
</dbReference>
<proteinExistence type="inferred from homology"/>
<evidence type="ECO:0000256" key="1">
    <source>
        <dbReference type="ARBA" id="ARBA00005336"/>
    </source>
</evidence>
<keyword evidence="4" id="KW-0326">Glycosidase</keyword>
<evidence type="ECO:0000313" key="8">
    <source>
        <dbReference type="Proteomes" id="UP001431209"/>
    </source>
</evidence>
<dbReference type="InterPro" id="IPR017853">
    <property type="entry name" value="GH"/>
</dbReference>
<dbReference type="InterPro" id="IPR001764">
    <property type="entry name" value="Glyco_hydro_3_N"/>
</dbReference>
<reference evidence="7 8" key="1">
    <citation type="submission" date="2024-03" db="EMBL/GenBank/DDBJ databases">
        <title>The Acrasis kona genome and developmental transcriptomes reveal deep origins of eukaryotic multicellular pathways.</title>
        <authorList>
            <person name="Sheikh S."/>
            <person name="Fu C.-J."/>
            <person name="Brown M.W."/>
            <person name="Baldauf S.L."/>
        </authorList>
    </citation>
    <scope>NUCLEOTIDE SEQUENCE [LARGE SCALE GENOMIC DNA]</scope>
    <source>
        <strain evidence="7 8">ATCC MYA-3509</strain>
    </source>
</reference>
<keyword evidence="2 5" id="KW-0732">Signal</keyword>
<dbReference type="Gene3D" id="3.20.20.300">
    <property type="entry name" value="Glycoside hydrolase, family 3, N-terminal domain"/>
    <property type="match status" value="1"/>
</dbReference>
<feature type="domain" description="Fibronectin type III-like" evidence="6">
    <location>
        <begin position="670"/>
        <end position="738"/>
    </location>
</feature>
<feature type="signal peptide" evidence="5">
    <location>
        <begin position="1"/>
        <end position="17"/>
    </location>
</feature>
<evidence type="ECO:0000313" key="7">
    <source>
        <dbReference type="EMBL" id="KAL0476463.1"/>
    </source>
</evidence>
<dbReference type="PANTHER" id="PTHR42721:SF3">
    <property type="entry name" value="BETA-D-XYLOSIDASE 5-RELATED"/>
    <property type="match status" value="1"/>
</dbReference>
<evidence type="ECO:0000256" key="5">
    <source>
        <dbReference type="SAM" id="SignalP"/>
    </source>
</evidence>
<dbReference type="InterPro" id="IPR026891">
    <property type="entry name" value="Fn3-like"/>
</dbReference>
<dbReference type="GO" id="GO:0031222">
    <property type="term" value="P:arabinan catabolic process"/>
    <property type="evidence" value="ECO:0007669"/>
    <property type="project" value="TreeGrafter"/>
</dbReference>
<dbReference type="InterPro" id="IPR013783">
    <property type="entry name" value="Ig-like_fold"/>
</dbReference>
<dbReference type="EMBL" id="JAOPGA020000045">
    <property type="protein sequence ID" value="KAL0476463.1"/>
    <property type="molecule type" value="Genomic_DNA"/>
</dbReference>
<dbReference type="PANTHER" id="PTHR42721">
    <property type="entry name" value="SUGAR HYDROLASE-RELATED"/>
    <property type="match status" value="1"/>
</dbReference>
<keyword evidence="8" id="KW-1185">Reference proteome</keyword>
<evidence type="ECO:0000256" key="4">
    <source>
        <dbReference type="ARBA" id="ARBA00023295"/>
    </source>
</evidence>
<dbReference type="Gene3D" id="3.40.50.1700">
    <property type="entry name" value="Glycoside hydrolase family 3 C-terminal domain"/>
    <property type="match status" value="1"/>
</dbReference>
<dbReference type="PRINTS" id="PR00133">
    <property type="entry name" value="GLHYDRLASE3"/>
</dbReference>
<evidence type="ECO:0000256" key="2">
    <source>
        <dbReference type="ARBA" id="ARBA00022729"/>
    </source>
</evidence>
<dbReference type="InterPro" id="IPR036881">
    <property type="entry name" value="Glyco_hydro_3_C_sf"/>
</dbReference>
<accession>A0AAW2YGX0</accession>
<dbReference type="Pfam" id="PF01915">
    <property type="entry name" value="Glyco_hydro_3_C"/>
    <property type="match status" value="1"/>
</dbReference>
<dbReference type="Pfam" id="PF14310">
    <property type="entry name" value="Fn3-like"/>
    <property type="match status" value="1"/>
</dbReference>
<gene>
    <name evidence="7" type="ORF">AKO1_004409</name>
</gene>
<evidence type="ECO:0000256" key="3">
    <source>
        <dbReference type="ARBA" id="ARBA00022801"/>
    </source>
</evidence>
<dbReference type="InterPro" id="IPR002772">
    <property type="entry name" value="Glyco_hydro_3_C"/>
</dbReference>
<dbReference type="InterPro" id="IPR044993">
    <property type="entry name" value="BXL"/>
</dbReference>
<dbReference type="Pfam" id="PF00933">
    <property type="entry name" value="Glyco_hydro_3"/>
    <property type="match status" value="1"/>
</dbReference>
<dbReference type="SUPFAM" id="SSF51445">
    <property type="entry name" value="(Trans)glycosidases"/>
    <property type="match status" value="1"/>
</dbReference>
<evidence type="ECO:0000259" key="6">
    <source>
        <dbReference type="SMART" id="SM01217"/>
    </source>
</evidence>